<dbReference type="OrthoDB" id="26525at2759"/>
<gene>
    <name evidence="3" type="ORF">SNEC2469_LOCUS13740</name>
</gene>
<sequence>DMAMLQSAADAMQEQHQQLDNLMAALQRTSPPSVGKARPNLRSAWQTLGCCLLLLSALAMNFSVNHLSTRPHVWVVDGAVSERFLDLVDNQLASSEGTVTSELRNGKSITSRSVEFGVDDVSRQLFETVAGFWGLLPEQSIESFVVSDICGEGQAPHVDHINLDDLPMHKLDFLDLTRQSSSPSNPRRVVPTISVVVYFNSVGGLQFPHSADKLGTIAAKRGRIVMFQNYVDTDRPHHDSMAAHCGVYLDSLPKRILVMGILANETPSFSPRRPGSTSPKPSLIYCPGTAQDPLRHDAPSYDYMRTADEMVEIEAARIREAVSWLLEHSRVQGFEVFRPLEGTEAAPLAEHLTRRRHQAGSMGSFCSTSV</sequence>
<evidence type="ECO:0000313" key="3">
    <source>
        <dbReference type="EMBL" id="CAE7484333.1"/>
    </source>
</evidence>
<feature type="compositionally biased region" description="Polar residues" evidence="2">
    <location>
        <begin position="268"/>
        <end position="280"/>
    </location>
</feature>
<feature type="non-terminal residue" evidence="3">
    <location>
        <position position="370"/>
    </location>
</feature>
<dbReference type="EMBL" id="CAJNJA010021931">
    <property type="protein sequence ID" value="CAE7484333.1"/>
    <property type="molecule type" value="Genomic_DNA"/>
</dbReference>
<reference evidence="3" key="1">
    <citation type="submission" date="2021-02" db="EMBL/GenBank/DDBJ databases">
        <authorList>
            <person name="Dougan E. K."/>
            <person name="Rhodes N."/>
            <person name="Thang M."/>
            <person name="Chan C."/>
        </authorList>
    </citation>
    <scope>NUCLEOTIDE SEQUENCE</scope>
</reference>
<keyword evidence="4" id="KW-1185">Reference proteome</keyword>
<accession>A0A812SQ17</accession>
<dbReference type="Proteomes" id="UP000601435">
    <property type="component" value="Unassembled WGS sequence"/>
</dbReference>
<feature type="coiled-coil region" evidence="1">
    <location>
        <begin position="2"/>
        <end position="29"/>
    </location>
</feature>
<organism evidence="3 4">
    <name type="scientific">Symbiodinium necroappetens</name>
    <dbReference type="NCBI Taxonomy" id="1628268"/>
    <lineage>
        <taxon>Eukaryota</taxon>
        <taxon>Sar</taxon>
        <taxon>Alveolata</taxon>
        <taxon>Dinophyceae</taxon>
        <taxon>Suessiales</taxon>
        <taxon>Symbiodiniaceae</taxon>
        <taxon>Symbiodinium</taxon>
    </lineage>
</organism>
<proteinExistence type="predicted"/>
<protein>
    <submittedName>
        <fullName evidence="3">Uncharacterized protein</fullName>
    </submittedName>
</protein>
<dbReference type="Gene3D" id="2.60.120.620">
    <property type="entry name" value="q2cbj1_9rhob like domain"/>
    <property type="match status" value="1"/>
</dbReference>
<evidence type="ECO:0000256" key="2">
    <source>
        <dbReference type="SAM" id="MobiDB-lite"/>
    </source>
</evidence>
<keyword evidence="1" id="KW-0175">Coiled coil</keyword>
<name>A0A812SQ17_9DINO</name>
<evidence type="ECO:0000256" key="1">
    <source>
        <dbReference type="SAM" id="Coils"/>
    </source>
</evidence>
<evidence type="ECO:0000313" key="4">
    <source>
        <dbReference type="Proteomes" id="UP000601435"/>
    </source>
</evidence>
<dbReference type="AlphaFoldDB" id="A0A812SQ17"/>
<feature type="region of interest" description="Disordered" evidence="2">
    <location>
        <begin position="268"/>
        <end position="291"/>
    </location>
</feature>
<comment type="caution">
    <text evidence="3">The sequence shown here is derived from an EMBL/GenBank/DDBJ whole genome shotgun (WGS) entry which is preliminary data.</text>
</comment>